<evidence type="ECO:0000313" key="3">
    <source>
        <dbReference type="EMBL" id="NDW16970.1"/>
    </source>
</evidence>
<dbReference type="NCBIfam" id="TIGR02917">
    <property type="entry name" value="PEP_TPR_lipo"/>
    <property type="match status" value="1"/>
</dbReference>
<keyword evidence="4" id="KW-1185">Reference proteome</keyword>
<dbReference type="PANTHER" id="PTHR45586">
    <property type="entry name" value="TPR REPEAT-CONTAINING PROTEIN PA4667"/>
    <property type="match status" value="1"/>
</dbReference>
<dbReference type="Proteomes" id="UP000471381">
    <property type="component" value="Unassembled WGS sequence"/>
</dbReference>
<gene>
    <name evidence="3" type="primary">prsT</name>
    <name evidence="3" type="ORF">GTQ48_15755</name>
</gene>
<keyword evidence="1" id="KW-0677">Repeat</keyword>
<reference evidence="3 4" key="1">
    <citation type="submission" date="2020-01" db="EMBL/GenBank/DDBJ databases">
        <title>Genomes of bacteria type strains.</title>
        <authorList>
            <person name="Chen J."/>
            <person name="Zhu S."/>
            <person name="Yang J."/>
        </authorList>
    </citation>
    <scope>NUCLEOTIDE SEQUENCE [LARGE SCALE GENOMIC DNA]</scope>
    <source>
        <strain evidence="3 4">LMG 24078</strain>
    </source>
</reference>
<keyword evidence="2" id="KW-0802">TPR repeat</keyword>
<dbReference type="RefSeq" id="WP_163107523.1">
    <property type="nucleotide sequence ID" value="NZ_JAAAWO010000014.1"/>
</dbReference>
<dbReference type="Pfam" id="PF14559">
    <property type="entry name" value="TPR_19"/>
    <property type="match status" value="2"/>
</dbReference>
<dbReference type="Pfam" id="PF13432">
    <property type="entry name" value="TPR_16"/>
    <property type="match status" value="1"/>
</dbReference>
<sequence length="928" mass="101915">MSKNNSNKIFKRSSVAVLLLTALLSGCSEKSMESHLADARSYVSEQQPDAAIVEYKNAIQKSPNAAAPRFELGKLYLQTNNFVAAEKELNKAMELGYAASEVIPLLSVAYQQSGAENALSEVDYRAEGMTAVESVEVGFYKLQALLQLNKREEAEALIADLSTIDTSSVYKGLVDSYVFVLNNDVEAAIASTEALQEQAPTNKDVLQQLAKLYLQSGAPEKAAVVYGDYLKSYPDDTASKFAYAALLIELRALDTAEPVVEELLVLNDSHPLLNTFKGIIESAKGNYAQALEHLEIAVQNGRSDQVVRLIAGFSAYQIQDFESAQRHLTMIASSLPDNHPGLRMLADSMLQLGENDNALEILERVEGEQNSDAALFSKASYQLLIDGNMVGAKQMVERSQEISTSAEDLARLGVLQLSLNDVEGLVNLEEAVNQAPESATTQSTLVRAYIATQQLDKAKEAATKWVEQSPNEALPLVYLGGIATVERDFTKAASYFDDASTREGAKEQLVYARTQLLIAQGDNESATAFIRAFIDDNPSDLKALTMWYALAAEQKAVQPVINHVKSELDKAPNFIEMRLLLARLYAFNNAIDKTVALLANVQGNKETPMAFWNIKGQALIAANDVKAADTFFDRWLSFYPQDKSAVLGKLLILDSQRQFTEGLALASRVLEKRPDAQISLLKAYFHSRIGQSKPAWNIINASADGVKELPFVRGIIARLHLIDKAPEQAVSHAEAAYDDTPNSDNAMLLVASYEMSDKGKQALSFLEKHVAENANDISSSMLLAERQIRQDRKSALATYEAILAQTPDNFVVLNNLAYLAFEDNDLSRAETLAKRAVALRSDNADAVDTLAQIYIAKGDDDAALSLYEEIATRPIANEEVYLNHVELLTELDKTTLAKRRLLAREFKSEASKQRAQALKAKLGLNLDE</sequence>
<dbReference type="EMBL" id="JAAAWO010000014">
    <property type="protein sequence ID" value="NDW16970.1"/>
    <property type="molecule type" value="Genomic_DNA"/>
</dbReference>
<evidence type="ECO:0000256" key="1">
    <source>
        <dbReference type="ARBA" id="ARBA00022737"/>
    </source>
</evidence>
<evidence type="ECO:0000256" key="2">
    <source>
        <dbReference type="ARBA" id="ARBA00022803"/>
    </source>
</evidence>
<comment type="caution">
    <text evidence="3">The sequence shown here is derived from an EMBL/GenBank/DDBJ whole genome shotgun (WGS) entry which is preliminary data.</text>
</comment>
<name>A0A6N9TIK1_9ALTE</name>
<dbReference type="Gene3D" id="1.25.40.10">
    <property type="entry name" value="Tetratricopeptide repeat domain"/>
    <property type="match status" value="4"/>
</dbReference>
<organism evidence="3 4">
    <name type="scientific">Alteromonas genovensis</name>
    <dbReference type="NCBI Taxonomy" id="471225"/>
    <lineage>
        <taxon>Bacteria</taxon>
        <taxon>Pseudomonadati</taxon>
        <taxon>Pseudomonadota</taxon>
        <taxon>Gammaproteobacteria</taxon>
        <taxon>Alteromonadales</taxon>
        <taxon>Alteromonadaceae</taxon>
        <taxon>Alteromonas/Salinimonas group</taxon>
        <taxon>Alteromonas</taxon>
    </lineage>
</organism>
<dbReference type="InterPro" id="IPR014266">
    <property type="entry name" value="PEP-CTERM_TPR_PrsT"/>
</dbReference>
<proteinExistence type="predicted"/>
<dbReference type="InterPro" id="IPR051012">
    <property type="entry name" value="CellSynth/LPSAsmb/PSIAsmb"/>
</dbReference>
<accession>A0A6N9TIK1</accession>
<dbReference type="InterPro" id="IPR011990">
    <property type="entry name" value="TPR-like_helical_dom_sf"/>
</dbReference>
<dbReference type="SUPFAM" id="SSF48452">
    <property type="entry name" value="TPR-like"/>
    <property type="match status" value="3"/>
</dbReference>
<dbReference type="PANTHER" id="PTHR45586:SF1">
    <property type="entry name" value="LIPOPOLYSACCHARIDE ASSEMBLY PROTEIN B"/>
    <property type="match status" value="1"/>
</dbReference>
<dbReference type="SMART" id="SM00028">
    <property type="entry name" value="TPR"/>
    <property type="match status" value="7"/>
</dbReference>
<evidence type="ECO:0000313" key="4">
    <source>
        <dbReference type="Proteomes" id="UP000471381"/>
    </source>
</evidence>
<dbReference type="InterPro" id="IPR019734">
    <property type="entry name" value="TPR_rpt"/>
</dbReference>
<protein>
    <submittedName>
        <fullName evidence="3">PEP-CTERM system TPR-repeat protein PrsT</fullName>
    </submittedName>
</protein>
<dbReference type="AlphaFoldDB" id="A0A6N9TIK1"/>
<dbReference type="PROSITE" id="PS51257">
    <property type="entry name" value="PROKAR_LIPOPROTEIN"/>
    <property type="match status" value="1"/>
</dbReference>